<organism evidence="3 4">
    <name type="scientific">Ditylenchus destructor</name>
    <dbReference type="NCBI Taxonomy" id="166010"/>
    <lineage>
        <taxon>Eukaryota</taxon>
        <taxon>Metazoa</taxon>
        <taxon>Ecdysozoa</taxon>
        <taxon>Nematoda</taxon>
        <taxon>Chromadorea</taxon>
        <taxon>Rhabditida</taxon>
        <taxon>Tylenchina</taxon>
        <taxon>Tylenchomorpha</taxon>
        <taxon>Sphaerularioidea</taxon>
        <taxon>Anguinidae</taxon>
        <taxon>Anguininae</taxon>
        <taxon>Ditylenchus</taxon>
    </lineage>
</organism>
<keyword evidence="2" id="KW-0732">Signal</keyword>
<evidence type="ECO:0000313" key="4">
    <source>
        <dbReference type="Proteomes" id="UP001201812"/>
    </source>
</evidence>
<accession>A0AAD4N213</accession>
<protein>
    <submittedName>
        <fullName evidence="3">Uncharacterized protein</fullName>
    </submittedName>
</protein>
<evidence type="ECO:0000313" key="3">
    <source>
        <dbReference type="EMBL" id="KAI1712855.1"/>
    </source>
</evidence>
<keyword evidence="1" id="KW-0472">Membrane</keyword>
<evidence type="ECO:0000256" key="2">
    <source>
        <dbReference type="SAM" id="SignalP"/>
    </source>
</evidence>
<keyword evidence="4" id="KW-1185">Reference proteome</keyword>
<proteinExistence type="predicted"/>
<name>A0AAD4N213_9BILA</name>
<gene>
    <name evidence="3" type="ORF">DdX_09487</name>
</gene>
<dbReference type="AlphaFoldDB" id="A0AAD4N213"/>
<reference evidence="3" key="1">
    <citation type="submission" date="2022-01" db="EMBL/GenBank/DDBJ databases">
        <title>Genome Sequence Resource for Two Populations of Ditylenchus destructor, the Migratory Endoparasitic Phytonematode.</title>
        <authorList>
            <person name="Zhang H."/>
            <person name="Lin R."/>
            <person name="Xie B."/>
        </authorList>
    </citation>
    <scope>NUCLEOTIDE SEQUENCE</scope>
    <source>
        <strain evidence="3">BazhouSP</strain>
    </source>
</reference>
<feature type="signal peptide" evidence="2">
    <location>
        <begin position="1"/>
        <end position="33"/>
    </location>
</feature>
<sequence>MPEDSTTRLSFIRFTNVCALTLWLLNMIEPVSADITSFFYMKSVDRCGESRCQQADYFHYYGCTANGCDFHLQPWVFTLVSFIVLSFLFSLVCSLLSCICCRDRPRHRYP</sequence>
<keyword evidence="1" id="KW-0812">Transmembrane</keyword>
<keyword evidence="1" id="KW-1133">Transmembrane helix</keyword>
<dbReference type="EMBL" id="JAKKPZ010000017">
    <property type="protein sequence ID" value="KAI1712855.1"/>
    <property type="molecule type" value="Genomic_DNA"/>
</dbReference>
<feature type="chain" id="PRO_5042112733" evidence="2">
    <location>
        <begin position="34"/>
        <end position="110"/>
    </location>
</feature>
<evidence type="ECO:0000256" key="1">
    <source>
        <dbReference type="SAM" id="Phobius"/>
    </source>
</evidence>
<comment type="caution">
    <text evidence="3">The sequence shown here is derived from an EMBL/GenBank/DDBJ whole genome shotgun (WGS) entry which is preliminary data.</text>
</comment>
<dbReference type="Proteomes" id="UP001201812">
    <property type="component" value="Unassembled WGS sequence"/>
</dbReference>
<feature type="transmembrane region" description="Helical" evidence="1">
    <location>
        <begin position="75"/>
        <end position="101"/>
    </location>
</feature>